<organism evidence="1 2">
    <name type="scientific">Meloidogyne enterolobii</name>
    <name type="common">Root-knot nematode worm</name>
    <name type="synonym">Meloidogyne mayaguensis</name>
    <dbReference type="NCBI Taxonomy" id="390850"/>
    <lineage>
        <taxon>Eukaryota</taxon>
        <taxon>Metazoa</taxon>
        <taxon>Ecdysozoa</taxon>
        <taxon>Nematoda</taxon>
        <taxon>Chromadorea</taxon>
        <taxon>Rhabditida</taxon>
        <taxon>Tylenchina</taxon>
        <taxon>Tylenchomorpha</taxon>
        <taxon>Tylenchoidea</taxon>
        <taxon>Meloidogynidae</taxon>
        <taxon>Meloidogyninae</taxon>
        <taxon>Meloidogyne</taxon>
    </lineage>
</organism>
<accession>A0A6V7XVL3</accession>
<reference evidence="1 2" key="1">
    <citation type="submission" date="2020-08" db="EMBL/GenBank/DDBJ databases">
        <authorList>
            <person name="Koutsovoulos G."/>
            <person name="Danchin GJ E."/>
        </authorList>
    </citation>
    <scope>NUCLEOTIDE SEQUENCE [LARGE SCALE GENOMIC DNA]</scope>
</reference>
<name>A0A6V7XVL3_MELEN</name>
<dbReference type="Proteomes" id="UP000580250">
    <property type="component" value="Unassembled WGS sequence"/>
</dbReference>
<proteinExistence type="predicted"/>
<dbReference type="EMBL" id="CAJEWN010002370">
    <property type="protein sequence ID" value="CAD2203344.1"/>
    <property type="molecule type" value="Genomic_DNA"/>
</dbReference>
<dbReference type="AlphaFoldDB" id="A0A6V7XVL3"/>
<evidence type="ECO:0000313" key="1">
    <source>
        <dbReference type="EMBL" id="CAD2203344.1"/>
    </source>
</evidence>
<comment type="caution">
    <text evidence="1">The sequence shown here is derived from an EMBL/GenBank/DDBJ whole genome shotgun (WGS) entry which is preliminary data.</text>
</comment>
<gene>
    <name evidence="1" type="ORF">MENT_LOCUS57028</name>
</gene>
<evidence type="ECO:0000313" key="2">
    <source>
        <dbReference type="Proteomes" id="UP000580250"/>
    </source>
</evidence>
<sequence length="47" mass="5529">MNFSEEQICYLEDFFGNTCHYPDSYQKGRNCPPFKYNNGPDYGLVPE</sequence>
<protein>
    <submittedName>
        <fullName evidence="1">Uncharacterized protein</fullName>
    </submittedName>
</protein>